<gene>
    <name evidence="1" type="ORF">BFJ63_vAg14383</name>
</gene>
<comment type="caution">
    <text evidence="1">The sequence shown here is derived from an EMBL/GenBank/DDBJ whole genome shotgun (WGS) entry which is preliminary data.</text>
</comment>
<sequence length="283" mass="32563">MADRFGEKSRSQWSPDQESDIDMAAPFFVTGDKQKLIYGSDRERMHNVMHFFRPGRVKGGEVDLIMKLRTLIIADLNQCTLCSVQEWVEEESGDRHADTHRIDACYYQNHSHEASIWLNAFREYNARVNGLGARCCYCRIPDQLCWRTLHRQMLDDKYGNETEAKEKTGKPYPDAPCNWLKPILGFIAACMVSDGKIEGTGVSLVGATALHYMVWEDWKGLEDNGSDVLRPWLEEADSIQQLRCPRLLTLYWLFASVRHVDMDLDLGSERDSDSDLEMDLQDD</sequence>
<accession>A0A4Q2VFB9</accession>
<protein>
    <submittedName>
        <fullName evidence="1">Uncharacterized protein</fullName>
    </submittedName>
</protein>
<name>A0A4Q2VFB9_FUSOX</name>
<proteinExistence type="predicted"/>
<evidence type="ECO:0000313" key="1">
    <source>
        <dbReference type="EMBL" id="RYC82717.1"/>
    </source>
</evidence>
<dbReference type="EMBL" id="MQTW01000173">
    <property type="protein sequence ID" value="RYC82717.1"/>
    <property type="molecule type" value="Genomic_DNA"/>
</dbReference>
<dbReference type="AlphaFoldDB" id="A0A4Q2VFB9"/>
<dbReference type="Proteomes" id="UP000290540">
    <property type="component" value="Unassembled WGS sequence"/>
</dbReference>
<reference evidence="1 2" key="1">
    <citation type="submission" date="2016-12" db="EMBL/GenBank/DDBJ databases">
        <title>Draft genome sequence of Fusarium oxysporum causing rot on Narcissus.</title>
        <authorList>
            <person name="Armitage A.D."/>
            <person name="Taylor A."/>
            <person name="Clarkson J.P."/>
            <person name="Harrison R.J."/>
            <person name="Jackson A.C."/>
        </authorList>
    </citation>
    <scope>NUCLEOTIDE SEQUENCE [LARGE SCALE GENOMIC DNA]</scope>
    <source>
        <strain evidence="1 2">N139</strain>
    </source>
</reference>
<organism evidence="1 2">
    <name type="scientific">Fusarium oxysporum f. sp. narcissi</name>
    <dbReference type="NCBI Taxonomy" id="451672"/>
    <lineage>
        <taxon>Eukaryota</taxon>
        <taxon>Fungi</taxon>
        <taxon>Dikarya</taxon>
        <taxon>Ascomycota</taxon>
        <taxon>Pezizomycotina</taxon>
        <taxon>Sordariomycetes</taxon>
        <taxon>Hypocreomycetidae</taxon>
        <taxon>Hypocreales</taxon>
        <taxon>Nectriaceae</taxon>
        <taxon>Fusarium</taxon>
        <taxon>Fusarium oxysporum species complex</taxon>
    </lineage>
</organism>
<evidence type="ECO:0000313" key="2">
    <source>
        <dbReference type="Proteomes" id="UP000290540"/>
    </source>
</evidence>